<organism evidence="6 7">
    <name type="scientific">Methylobacterium phyllosphaerae</name>
    <dbReference type="NCBI Taxonomy" id="418223"/>
    <lineage>
        <taxon>Bacteria</taxon>
        <taxon>Pseudomonadati</taxon>
        <taxon>Pseudomonadota</taxon>
        <taxon>Alphaproteobacteria</taxon>
        <taxon>Hyphomicrobiales</taxon>
        <taxon>Methylobacteriaceae</taxon>
        <taxon>Methylobacterium</taxon>
    </lineage>
</organism>
<feature type="modified residue" description="4-aspartylphosphate" evidence="4">
    <location>
        <position position="60"/>
    </location>
</feature>
<keyword evidence="1 4" id="KW-0597">Phosphoprotein</keyword>
<dbReference type="InterPro" id="IPR001789">
    <property type="entry name" value="Sig_transdc_resp-reg_receiver"/>
</dbReference>
<evidence type="ECO:0000313" key="7">
    <source>
        <dbReference type="Proteomes" id="UP000185487"/>
    </source>
</evidence>
<evidence type="ECO:0000313" key="6">
    <source>
        <dbReference type="EMBL" id="APT32748.1"/>
    </source>
</evidence>
<name>A0ABN4UQ55_9HYPH</name>
<dbReference type="PANTHER" id="PTHR44591:SF3">
    <property type="entry name" value="RESPONSE REGULATORY DOMAIN-CONTAINING PROTEIN"/>
    <property type="match status" value="1"/>
</dbReference>
<dbReference type="Proteomes" id="UP000185487">
    <property type="component" value="Chromosome"/>
</dbReference>
<evidence type="ECO:0000256" key="2">
    <source>
        <dbReference type="ARBA" id="ARBA00023015"/>
    </source>
</evidence>
<dbReference type="Gene3D" id="3.40.50.2300">
    <property type="match status" value="1"/>
</dbReference>
<keyword evidence="7" id="KW-1185">Reference proteome</keyword>
<dbReference type="Pfam" id="PF00072">
    <property type="entry name" value="Response_reg"/>
    <property type="match status" value="1"/>
</dbReference>
<keyword evidence="3" id="KW-0804">Transcription</keyword>
<evidence type="ECO:0000256" key="4">
    <source>
        <dbReference type="PROSITE-ProRule" id="PRU00169"/>
    </source>
</evidence>
<proteinExistence type="predicted"/>
<dbReference type="GeneID" id="96607063"/>
<dbReference type="EMBL" id="CP015367">
    <property type="protein sequence ID" value="APT32748.1"/>
    <property type="molecule type" value="Genomic_DNA"/>
</dbReference>
<dbReference type="InterPro" id="IPR050595">
    <property type="entry name" value="Bact_response_regulator"/>
</dbReference>
<keyword evidence="2" id="KW-0805">Transcription regulation</keyword>
<sequence>MAAGTARRNAILVIEDEPVMRLMAVDLVEDAGFEALEAFDAEEAVRLMEARPDIVLVFSDIDLGIGMAGLDLAHAIRDRWPPVEIIMTSGKIQPEPGDLPERGRFFEKPYRRDEVAAAMRELAA</sequence>
<dbReference type="SUPFAM" id="SSF52172">
    <property type="entry name" value="CheY-like"/>
    <property type="match status" value="1"/>
</dbReference>
<feature type="domain" description="Response regulatory" evidence="5">
    <location>
        <begin position="10"/>
        <end position="123"/>
    </location>
</feature>
<evidence type="ECO:0000259" key="5">
    <source>
        <dbReference type="PROSITE" id="PS50110"/>
    </source>
</evidence>
<gene>
    <name evidence="6" type="ORF">MCBMB27_03457</name>
</gene>
<dbReference type="PROSITE" id="PS50110">
    <property type="entry name" value="RESPONSE_REGULATORY"/>
    <property type="match status" value="1"/>
</dbReference>
<dbReference type="InterPro" id="IPR011006">
    <property type="entry name" value="CheY-like_superfamily"/>
</dbReference>
<accession>A0ABN4UQ55</accession>
<protein>
    <submittedName>
        <fullName evidence="6">Motility and Chemotaxis</fullName>
    </submittedName>
</protein>
<reference evidence="6 7" key="1">
    <citation type="submission" date="2016-04" db="EMBL/GenBank/DDBJ databases">
        <title>Complete genome sequencing and analysis of CBMB27, Methylobacterium phyllosphaerae isolated from leaf tissues of rice (Oryza sativa L.).</title>
        <authorList>
            <person name="Lee Y."/>
            <person name="Hwangbo K."/>
            <person name="Chung H."/>
            <person name="Yoo J."/>
            <person name="Kim K.Y."/>
            <person name="Sa T.M."/>
            <person name="Um Y."/>
            <person name="Madhaiyan M."/>
        </authorList>
    </citation>
    <scope>NUCLEOTIDE SEQUENCE [LARGE SCALE GENOMIC DNA]</scope>
    <source>
        <strain evidence="6 7">CBMB27</strain>
    </source>
</reference>
<evidence type="ECO:0000256" key="1">
    <source>
        <dbReference type="ARBA" id="ARBA00022553"/>
    </source>
</evidence>
<dbReference type="RefSeq" id="WP_236952725.1">
    <property type="nucleotide sequence ID" value="NZ_CP015367.1"/>
</dbReference>
<dbReference type="PANTHER" id="PTHR44591">
    <property type="entry name" value="STRESS RESPONSE REGULATOR PROTEIN 1"/>
    <property type="match status" value="1"/>
</dbReference>
<dbReference type="SMART" id="SM00448">
    <property type="entry name" value="REC"/>
    <property type="match status" value="1"/>
</dbReference>
<evidence type="ECO:0000256" key="3">
    <source>
        <dbReference type="ARBA" id="ARBA00023163"/>
    </source>
</evidence>